<keyword evidence="2" id="KW-1185">Reference proteome</keyword>
<dbReference type="InterPro" id="IPR030852">
    <property type="entry name" value="RcsF"/>
</dbReference>
<proteinExistence type="predicted"/>
<dbReference type="AlphaFoldDB" id="A0AA42B741"/>
<dbReference type="Proteomes" id="UP001165393">
    <property type="component" value="Unassembled WGS sequence"/>
</dbReference>
<protein>
    <recommendedName>
        <fullName evidence="3">RcsF protein</fullName>
    </recommendedName>
</protein>
<evidence type="ECO:0000313" key="2">
    <source>
        <dbReference type="Proteomes" id="UP001165393"/>
    </source>
</evidence>
<dbReference type="Gene3D" id="3.30.110.70">
    <property type="entry name" value="Hypothetical protein apc22750. Chain B"/>
    <property type="match status" value="1"/>
</dbReference>
<accession>A0AA42B741</accession>
<organism evidence="1 2">
    <name type="scientific">Echinimonas agarilytica</name>
    <dbReference type="NCBI Taxonomy" id="1215918"/>
    <lineage>
        <taxon>Bacteria</taxon>
        <taxon>Pseudomonadati</taxon>
        <taxon>Pseudomonadota</taxon>
        <taxon>Gammaproteobacteria</taxon>
        <taxon>Alteromonadales</taxon>
        <taxon>Echinimonadaceae</taxon>
        <taxon>Echinimonas</taxon>
    </lineage>
</organism>
<dbReference type="Pfam" id="PF16358">
    <property type="entry name" value="RcsF"/>
    <property type="match status" value="1"/>
</dbReference>
<evidence type="ECO:0000313" key="1">
    <source>
        <dbReference type="EMBL" id="MCM2679211.1"/>
    </source>
</evidence>
<dbReference type="GO" id="GO:0009279">
    <property type="term" value="C:cell outer membrane"/>
    <property type="evidence" value="ECO:0007669"/>
    <property type="project" value="InterPro"/>
</dbReference>
<reference evidence="1 2" key="1">
    <citation type="journal article" date="2013" name="Antonie Van Leeuwenhoek">
        <title>Echinimonas agarilytica gen. nov., sp. nov., a new gammaproteobacterium isolated from the sea urchin Strongylocentrotus intermedius.</title>
        <authorList>
            <person name="Nedashkovskaya O.I."/>
            <person name="Stenkova A.M."/>
            <person name="Zhukova N.V."/>
            <person name="Van Trappen S."/>
            <person name="Lee J.S."/>
            <person name="Kim S.B."/>
        </authorList>
    </citation>
    <scope>NUCLEOTIDE SEQUENCE [LARGE SCALE GENOMIC DNA]</scope>
    <source>
        <strain evidence="1 2">KMM 6351</strain>
    </source>
</reference>
<comment type="caution">
    <text evidence="1">The sequence shown here is derived from an EMBL/GenBank/DDBJ whole genome shotgun (WGS) entry which is preliminary data.</text>
</comment>
<dbReference type="EMBL" id="JAMQGP010000002">
    <property type="protein sequence ID" value="MCM2679211.1"/>
    <property type="molecule type" value="Genomic_DNA"/>
</dbReference>
<name>A0AA42B741_9GAMM</name>
<evidence type="ECO:0008006" key="3">
    <source>
        <dbReference type="Google" id="ProtNLM"/>
    </source>
</evidence>
<gene>
    <name evidence="1" type="ORF">NAF29_05910</name>
</gene>
<dbReference type="PROSITE" id="PS51257">
    <property type="entry name" value="PROKAR_LIPOPROTEIN"/>
    <property type="match status" value="1"/>
</dbReference>
<dbReference type="GO" id="GO:0035556">
    <property type="term" value="P:intracellular signal transduction"/>
    <property type="evidence" value="ECO:0007669"/>
    <property type="project" value="InterPro"/>
</dbReference>
<sequence>MNKILLLACATTLVGCANNYDVSTNLDKENFTEYFKPSQVQVFESDQIPSGYKNIGSIEGMSCQQAENDVPAATADARTQARIAAANLKANGIVIDVCETEYNTESPQCLTLVTCYARALAVPSQSQP</sequence>
<dbReference type="RefSeq" id="WP_251260570.1">
    <property type="nucleotide sequence ID" value="NZ_JAMQGP010000002.1"/>
</dbReference>